<evidence type="ECO:0000313" key="2">
    <source>
        <dbReference type="Proteomes" id="UP000323537"/>
    </source>
</evidence>
<reference evidence="1 2" key="1">
    <citation type="submission" date="2016-10" db="EMBL/GenBank/DDBJ databases">
        <authorList>
            <person name="Varghese N."/>
            <person name="Submissions S."/>
        </authorList>
    </citation>
    <scope>NUCLEOTIDE SEQUENCE [LARGE SCALE GENOMIC DNA]</scope>
    <source>
        <strain evidence="1 2">CGMCC 1.6377</strain>
    </source>
</reference>
<proteinExistence type="predicted"/>
<protein>
    <recommendedName>
        <fullName evidence="3">Small CPxCG-related zinc finger protein</fullName>
    </recommendedName>
</protein>
<dbReference type="Proteomes" id="UP000323537">
    <property type="component" value="Unassembled WGS sequence"/>
</dbReference>
<gene>
    <name evidence="1" type="ORF">SAMN04488066_1305</name>
</gene>
<dbReference type="EMBL" id="FOPZ01000030">
    <property type="protein sequence ID" value="SFH78050.1"/>
    <property type="molecule type" value="Genomic_DNA"/>
</dbReference>
<name>A0A1I3CU73_9EURY</name>
<dbReference type="RefSeq" id="WP_112079253.1">
    <property type="nucleotide sequence ID" value="NZ_BAAADP010000003.1"/>
</dbReference>
<organism evidence="1 2">
    <name type="scientific">Halorubrum aquaticum</name>
    <dbReference type="NCBI Taxonomy" id="387340"/>
    <lineage>
        <taxon>Archaea</taxon>
        <taxon>Methanobacteriati</taxon>
        <taxon>Methanobacteriota</taxon>
        <taxon>Stenosarchaea group</taxon>
        <taxon>Halobacteria</taxon>
        <taxon>Halobacteriales</taxon>
        <taxon>Haloferacaceae</taxon>
        <taxon>Halorubrum</taxon>
    </lineage>
</organism>
<dbReference type="InterPro" id="IPR055982">
    <property type="entry name" value="DUF7560"/>
</dbReference>
<keyword evidence="2" id="KW-1185">Reference proteome</keyword>
<evidence type="ECO:0000313" key="1">
    <source>
        <dbReference type="EMBL" id="SFH78050.1"/>
    </source>
</evidence>
<evidence type="ECO:0008006" key="3">
    <source>
        <dbReference type="Google" id="ProtNLM"/>
    </source>
</evidence>
<dbReference type="AlphaFoldDB" id="A0A1I3CU73"/>
<dbReference type="OrthoDB" id="284396at2157"/>
<accession>A0A1I3CU73</accession>
<dbReference type="Pfam" id="PF24441">
    <property type="entry name" value="DUF7560"/>
    <property type="match status" value="1"/>
</dbReference>
<sequence length="50" mass="5336">MTTPTHTFVCPECRHSFEVDDAMREALLEAGCVVCGAPVVDADLTAPTVE</sequence>